<dbReference type="InParanoid" id="M7XQY4"/>
<dbReference type="PROSITE" id="PS51347">
    <property type="entry name" value="PHOSPHOTRIESTERASE_2"/>
    <property type="match status" value="1"/>
</dbReference>
<evidence type="ECO:0000256" key="2">
    <source>
        <dbReference type="ARBA" id="ARBA00022801"/>
    </source>
</evidence>
<feature type="binding site" description="via carbamate group" evidence="4">
    <location>
        <position position="161"/>
    </location>
    <ligand>
        <name>Zn(2+)</name>
        <dbReference type="ChEBI" id="CHEBI:29105"/>
        <label>1</label>
    </ligand>
</feature>
<comment type="similarity">
    <text evidence="5">Belongs to the metallo-dependent hydrolases superfamily. Phosphotriesterase family.</text>
</comment>
<comment type="cofactor">
    <cofactor evidence="4">
        <name>a divalent metal cation</name>
        <dbReference type="ChEBI" id="CHEBI:60240"/>
    </cofactor>
    <text evidence="4">Binds 2 divalent metal cations per subunit.</text>
</comment>
<dbReference type="Pfam" id="PF02126">
    <property type="entry name" value="PTE"/>
    <property type="match status" value="1"/>
</dbReference>
<dbReference type="Gene3D" id="3.20.20.140">
    <property type="entry name" value="Metal-dependent hydrolases"/>
    <property type="match status" value="1"/>
</dbReference>
<feature type="binding site" evidence="4">
    <location>
        <position position="223"/>
    </location>
    <ligand>
        <name>Zn(2+)</name>
        <dbReference type="ChEBI" id="CHEBI:29105"/>
        <label>2</label>
    </ligand>
</feature>
<evidence type="ECO:0000256" key="3">
    <source>
        <dbReference type="PIRSR" id="PIRSR601559-50"/>
    </source>
</evidence>
<accession>M7XQY4</accession>
<dbReference type="STRING" id="1239962.C943_02750"/>
<name>M7XQY4_9BACT</name>
<dbReference type="PANTHER" id="PTHR10819:SF3">
    <property type="entry name" value="PHOSPHOTRIESTERASE-RELATED PROTEIN"/>
    <property type="match status" value="1"/>
</dbReference>
<gene>
    <name evidence="6" type="ORF">C943_02750</name>
</gene>
<feature type="binding site" description="via carbamate group" evidence="4">
    <location>
        <position position="161"/>
    </location>
    <ligand>
        <name>Zn(2+)</name>
        <dbReference type="ChEBI" id="CHEBI:29105"/>
        <label>2</label>
    </ligand>
</feature>
<dbReference type="SUPFAM" id="SSF51556">
    <property type="entry name" value="Metallo-dependent hydrolases"/>
    <property type="match status" value="1"/>
</dbReference>
<dbReference type="InterPro" id="IPR032466">
    <property type="entry name" value="Metal_Hydrolase"/>
</dbReference>
<feature type="modified residue" description="N6-carboxylysine" evidence="3 5">
    <location>
        <position position="161"/>
    </location>
</feature>
<keyword evidence="2" id="KW-0378">Hydrolase</keyword>
<dbReference type="RefSeq" id="WP_008631843.1">
    <property type="nucleotide sequence ID" value="NZ_AMZY02000026.1"/>
</dbReference>
<dbReference type="InterPro" id="IPR001559">
    <property type="entry name" value="Phosphotriesterase"/>
</dbReference>
<comment type="caution">
    <text evidence="6">The sequence shown here is derived from an EMBL/GenBank/DDBJ whole genome shotgun (WGS) entry which is preliminary data.</text>
</comment>
<dbReference type="GO" id="GO:0016787">
    <property type="term" value="F:hydrolase activity"/>
    <property type="evidence" value="ECO:0007669"/>
    <property type="project" value="UniProtKB-KW"/>
</dbReference>
<dbReference type="GO" id="GO:0008270">
    <property type="term" value="F:zinc ion binding"/>
    <property type="evidence" value="ECO:0007669"/>
    <property type="project" value="InterPro"/>
</dbReference>
<dbReference type="OrthoDB" id="105927at2"/>
<organism evidence="6 7">
    <name type="scientific">Mariniradius saccharolyticus AK6</name>
    <dbReference type="NCBI Taxonomy" id="1239962"/>
    <lineage>
        <taxon>Bacteria</taxon>
        <taxon>Pseudomonadati</taxon>
        <taxon>Bacteroidota</taxon>
        <taxon>Cytophagia</taxon>
        <taxon>Cytophagales</taxon>
        <taxon>Cyclobacteriaceae</taxon>
        <taxon>Mariniradius</taxon>
    </lineage>
</organism>
<keyword evidence="7" id="KW-1185">Reference proteome</keyword>
<keyword evidence="1 4" id="KW-0479">Metal-binding</keyword>
<evidence type="ECO:0000256" key="1">
    <source>
        <dbReference type="ARBA" id="ARBA00022723"/>
    </source>
</evidence>
<feature type="binding site" evidence="4">
    <location>
        <position position="276"/>
    </location>
    <ligand>
        <name>Zn(2+)</name>
        <dbReference type="ChEBI" id="CHEBI:29105"/>
        <label>1</label>
    </ligand>
</feature>
<dbReference type="Proteomes" id="UP000010953">
    <property type="component" value="Unassembled WGS sequence"/>
</dbReference>
<feature type="binding site" evidence="4">
    <location>
        <position position="45"/>
    </location>
    <ligand>
        <name>Zn(2+)</name>
        <dbReference type="ChEBI" id="CHEBI:29105"/>
        <label>1</label>
    </ligand>
</feature>
<evidence type="ECO:0000256" key="4">
    <source>
        <dbReference type="PIRSR" id="PIRSR601559-51"/>
    </source>
</evidence>
<dbReference type="PANTHER" id="PTHR10819">
    <property type="entry name" value="PHOSPHOTRIESTERASE-RELATED"/>
    <property type="match status" value="1"/>
</dbReference>
<feature type="binding site" evidence="4">
    <location>
        <position position="195"/>
    </location>
    <ligand>
        <name>Zn(2+)</name>
        <dbReference type="ChEBI" id="CHEBI:29105"/>
        <label>2</label>
    </ligand>
</feature>
<reference evidence="6" key="1">
    <citation type="submission" date="2013-01" db="EMBL/GenBank/DDBJ databases">
        <title>Genome assembly of Mariniradius saccharolyticus AK6.</title>
        <authorList>
            <person name="Vaidya B."/>
            <person name="Khatri I."/>
            <person name="Tanuku N.R.S."/>
            <person name="Subramanian S."/>
            <person name="Pinnaka A."/>
        </authorList>
    </citation>
    <scope>NUCLEOTIDE SEQUENCE [LARGE SCALE GENOMIC DNA]</scope>
    <source>
        <strain evidence="6">AK6</strain>
    </source>
</reference>
<sequence length="329" mass="36006">MRNLILILLILFACQPKKDNGKEHIRTVSGETPASEMGVSLIHEHVLVDFIGADSTGYHRWNRAEVVARVMPFLEAAKARGVKTIVECTPAYLGRDPLLLKELSEKSGIQFLTNTGYYGAVGGKYLPKIVEEATSDELAAIWIGEAKDGIENTGIKPGFIKISVNEGSTLNALDEKLVRAAALTHQATGLLIVSHTGPWATAKAQIEILKSMNVDLGHFVWVHAQNEKDFSSYDTAHDLGVWISLDGIAWDVPGHLERLRYCKEKGLLDGVLVSHDAGWYSPGEPNGGDFKGYTALFDELIPQLKSAGFTESDIDLLLVKNPRVAFSLE</sequence>
<feature type="binding site" evidence="4">
    <location>
        <position position="43"/>
    </location>
    <ligand>
        <name>Zn(2+)</name>
        <dbReference type="ChEBI" id="CHEBI:29105"/>
        <label>1</label>
    </ligand>
</feature>
<evidence type="ECO:0000256" key="5">
    <source>
        <dbReference type="PROSITE-ProRule" id="PRU00679"/>
    </source>
</evidence>
<dbReference type="eggNOG" id="COG1735">
    <property type="taxonomic scope" value="Bacteria"/>
</dbReference>
<dbReference type="EMBL" id="AMZY02000026">
    <property type="protein sequence ID" value="EMS30962.1"/>
    <property type="molecule type" value="Genomic_DNA"/>
</dbReference>
<dbReference type="AlphaFoldDB" id="M7XQY4"/>
<evidence type="ECO:0000313" key="7">
    <source>
        <dbReference type="Proteomes" id="UP000010953"/>
    </source>
</evidence>
<protein>
    <submittedName>
        <fullName evidence="6">Phosphotriesterase like protein</fullName>
    </submittedName>
</protein>
<evidence type="ECO:0000313" key="6">
    <source>
        <dbReference type="EMBL" id="EMS30962.1"/>
    </source>
</evidence>
<proteinExistence type="inferred from homology"/>